<evidence type="ECO:0000313" key="1">
    <source>
        <dbReference type="EMBL" id="CAK9152478.1"/>
    </source>
</evidence>
<sequence length="95" mass="10224">MVVVGAGEFWNGADIGGGFSVILGGKFSMVEVGFGIVEFRRCGWWVFGGVAGEFWNGEDIGGGFSVILGGEFSMVEVRFGTVEFSAVWVVVFLQW</sequence>
<proteinExistence type="predicted"/>
<reference evidence="1 2" key="1">
    <citation type="submission" date="2024-02" db="EMBL/GenBank/DDBJ databases">
        <authorList>
            <person name="Vignale AGUSTIN F."/>
            <person name="Sosa J E."/>
            <person name="Modenutti C."/>
        </authorList>
    </citation>
    <scope>NUCLEOTIDE SEQUENCE [LARGE SCALE GENOMIC DNA]</scope>
</reference>
<keyword evidence="2" id="KW-1185">Reference proteome</keyword>
<dbReference type="AlphaFoldDB" id="A0ABC8S5I5"/>
<organism evidence="1 2">
    <name type="scientific">Ilex paraguariensis</name>
    <name type="common">yerba mate</name>
    <dbReference type="NCBI Taxonomy" id="185542"/>
    <lineage>
        <taxon>Eukaryota</taxon>
        <taxon>Viridiplantae</taxon>
        <taxon>Streptophyta</taxon>
        <taxon>Embryophyta</taxon>
        <taxon>Tracheophyta</taxon>
        <taxon>Spermatophyta</taxon>
        <taxon>Magnoliopsida</taxon>
        <taxon>eudicotyledons</taxon>
        <taxon>Gunneridae</taxon>
        <taxon>Pentapetalae</taxon>
        <taxon>asterids</taxon>
        <taxon>campanulids</taxon>
        <taxon>Aquifoliales</taxon>
        <taxon>Aquifoliaceae</taxon>
        <taxon>Ilex</taxon>
    </lineage>
</organism>
<dbReference type="EMBL" id="CAUOFW020002279">
    <property type="protein sequence ID" value="CAK9152478.1"/>
    <property type="molecule type" value="Genomic_DNA"/>
</dbReference>
<gene>
    <name evidence="1" type="ORF">ILEXP_LOCUS20697</name>
</gene>
<dbReference type="Proteomes" id="UP001642360">
    <property type="component" value="Unassembled WGS sequence"/>
</dbReference>
<evidence type="ECO:0000313" key="2">
    <source>
        <dbReference type="Proteomes" id="UP001642360"/>
    </source>
</evidence>
<comment type="caution">
    <text evidence="1">The sequence shown here is derived from an EMBL/GenBank/DDBJ whole genome shotgun (WGS) entry which is preliminary data.</text>
</comment>
<protein>
    <submittedName>
        <fullName evidence="1">Uncharacterized protein</fullName>
    </submittedName>
</protein>
<accession>A0ABC8S5I5</accession>
<name>A0ABC8S5I5_9AQUA</name>